<dbReference type="EMBL" id="AAXG02000029">
    <property type="protein sequence ID" value="EDM98930.1"/>
    <property type="molecule type" value="Genomic_DNA"/>
</dbReference>
<dbReference type="InterPro" id="IPR029056">
    <property type="entry name" value="Ribokinase-like"/>
</dbReference>
<feature type="binding site" evidence="9">
    <location>
        <position position="138"/>
    </location>
    <ligand>
        <name>substrate</name>
    </ligand>
</feature>
<keyword evidence="3 9" id="KW-0547">Nucleotide-binding</keyword>
<keyword evidence="12" id="KW-1185">Reference proteome</keyword>
<feature type="binding site" evidence="9">
    <location>
        <position position="246"/>
    </location>
    <ligand>
        <name>substrate</name>
    </ligand>
</feature>
<protein>
    <recommendedName>
        <fullName evidence="9">Ribokinase</fullName>
        <shortName evidence="9">RK</shortName>
        <ecNumber evidence="9">2.7.1.15</ecNumber>
    </recommendedName>
</protein>
<feature type="domain" description="Carbohydrate kinase PfkB" evidence="10">
    <location>
        <begin position="7"/>
        <end position="288"/>
    </location>
</feature>
<feature type="binding site" evidence="9">
    <location>
        <position position="182"/>
    </location>
    <ligand>
        <name>ATP</name>
        <dbReference type="ChEBI" id="CHEBI:30616"/>
    </ligand>
</feature>
<comment type="cofactor">
    <cofactor evidence="9">
        <name>Mg(2+)</name>
        <dbReference type="ChEBI" id="CHEBI:18420"/>
    </cofactor>
    <text evidence="9">Requires a divalent cation, most likely magnesium in vivo, as an electrophilic catalyst to aid phosphoryl group transfer. It is the chelate of the metal and the nucleotide that is the actual substrate.</text>
</comment>
<evidence type="ECO:0000256" key="3">
    <source>
        <dbReference type="ARBA" id="ARBA00022741"/>
    </source>
</evidence>
<evidence type="ECO:0000313" key="12">
    <source>
        <dbReference type="Proteomes" id="UP000003639"/>
    </source>
</evidence>
<comment type="function">
    <text evidence="9">Catalyzes the phosphorylation of ribose at O-5 in a reaction requiring ATP and magnesium. The resulting D-ribose-5-phosphate can then be used either for sythesis of nucleotides, histidine, and tryptophan, or as a component of the pentose phosphate pathway.</text>
</comment>
<evidence type="ECO:0000256" key="7">
    <source>
        <dbReference type="ARBA" id="ARBA00022958"/>
    </source>
</evidence>
<keyword evidence="5 9" id="KW-0067">ATP-binding</keyword>
<evidence type="ECO:0000313" key="11">
    <source>
        <dbReference type="EMBL" id="EDM98930.1"/>
    </source>
</evidence>
<dbReference type="SUPFAM" id="SSF53613">
    <property type="entry name" value="Ribokinase-like"/>
    <property type="match status" value="1"/>
</dbReference>
<feature type="binding site" evidence="9">
    <location>
        <position position="279"/>
    </location>
    <ligand>
        <name>K(+)</name>
        <dbReference type="ChEBI" id="CHEBI:29103"/>
    </ligand>
</feature>
<comment type="activity regulation">
    <text evidence="9">Activated by a monovalent cation that binds near, but not in, the active site. The most likely occupant of the site in vivo is potassium. Ion binding induces a conformational change that may alter substrate affinity.</text>
</comment>
<feature type="active site" description="Proton acceptor" evidence="9">
    <location>
        <position position="246"/>
    </location>
</feature>
<dbReference type="STRING" id="411467.BACCAP_03264"/>
<evidence type="ECO:0000256" key="1">
    <source>
        <dbReference type="ARBA" id="ARBA00022679"/>
    </source>
</evidence>
<feature type="binding site" evidence="9">
    <location>
        <begin position="40"/>
        <end position="44"/>
    </location>
    <ligand>
        <name>substrate</name>
    </ligand>
</feature>
<comment type="catalytic activity">
    <reaction evidence="9">
        <text>D-ribose + ATP = D-ribose 5-phosphate + ADP + H(+)</text>
        <dbReference type="Rhea" id="RHEA:13697"/>
        <dbReference type="ChEBI" id="CHEBI:15378"/>
        <dbReference type="ChEBI" id="CHEBI:30616"/>
        <dbReference type="ChEBI" id="CHEBI:47013"/>
        <dbReference type="ChEBI" id="CHEBI:78346"/>
        <dbReference type="ChEBI" id="CHEBI:456216"/>
        <dbReference type="EC" id="2.7.1.15"/>
    </reaction>
</comment>
<dbReference type="GO" id="GO:0005524">
    <property type="term" value="F:ATP binding"/>
    <property type="evidence" value="ECO:0007669"/>
    <property type="project" value="UniProtKB-UniRule"/>
</dbReference>
<comment type="subcellular location">
    <subcellularLocation>
        <location evidence="9">Cytoplasm</location>
    </subcellularLocation>
</comment>
<proteinExistence type="inferred from homology"/>
<organism evidence="11 12">
    <name type="scientific">Pseudoflavonifractor capillosus ATCC 29799</name>
    <dbReference type="NCBI Taxonomy" id="411467"/>
    <lineage>
        <taxon>Bacteria</taxon>
        <taxon>Bacillati</taxon>
        <taxon>Bacillota</taxon>
        <taxon>Clostridia</taxon>
        <taxon>Eubacteriales</taxon>
        <taxon>Oscillospiraceae</taxon>
        <taxon>Pseudoflavonifractor</taxon>
    </lineage>
</organism>
<dbReference type="GO" id="GO:0046872">
    <property type="term" value="F:metal ion binding"/>
    <property type="evidence" value="ECO:0007669"/>
    <property type="project" value="UniProtKB-KW"/>
</dbReference>
<dbReference type="GO" id="GO:0005737">
    <property type="term" value="C:cytoplasm"/>
    <property type="evidence" value="ECO:0007669"/>
    <property type="project" value="UniProtKB-SubCell"/>
</dbReference>
<comment type="pathway">
    <text evidence="9">Carbohydrate metabolism; D-ribose degradation; D-ribose 5-phosphate from beta-D-ribopyranose: step 2/2.</text>
</comment>
<evidence type="ECO:0000256" key="2">
    <source>
        <dbReference type="ARBA" id="ARBA00022723"/>
    </source>
</evidence>
<dbReference type="CDD" id="cd01174">
    <property type="entry name" value="ribokinase"/>
    <property type="match status" value="1"/>
</dbReference>
<evidence type="ECO:0000256" key="8">
    <source>
        <dbReference type="ARBA" id="ARBA00023277"/>
    </source>
</evidence>
<keyword evidence="9" id="KW-0963">Cytoplasm</keyword>
<feature type="binding site" evidence="9">
    <location>
        <begin position="245"/>
        <end position="246"/>
    </location>
    <ligand>
        <name>ATP</name>
        <dbReference type="ChEBI" id="CHEBI:30616"/>
    </ligand>
</feature>
<keyword evidence="1 9" id="KW-0808">Transferase</keyword>
<dbReference type="eggNOG" id="COG0524">
    <property type="taxonomic scope" value="Bacteria"/>
</dbReference>
<dbReference type="GO" id="GO:0019303">
    <property type="term" value="P:D-ribose catabolic process"/>
    <property type="evidence" value="ECO:0007669"/>
    <property type="project" value="UniProtKB-UniRule"/>
</dbReference>
<keyword evidence="2 9" id="KW-0479">Metal-binding</keyword>
<gene>
    <name evidence="9" type="primary">rbsK</name>
    <name evidence="11" type="ORF">BACCAP_03264</name>
</gene>
<feature type="binding site" evidence="9">
    <location>
        <position position="276"/>
    </location>
    <ligand>
        <name>K(+)</name>
        <dbReference type="ChEBI" id="CHEBI:29103"/>
    </ligand>
</feature>
<dbReference type="PRINTS" id="PR00990">
    <property type="entry name" value="RIBOKINASE"/>
</dbReference>
<dbReference type="AlphaFoldDB" id="A6NYG4"/>
<dbReference type="GO" id="GO:0004747">
    <property type="term" value="F:ribokinase activity"/>
    <property type="evidence" value="ECO:0007669"/>
    <property type="project" value="UniProtKB-UniRule"/>
</dbReference>
<dbReference type="PANTHER" id="PTHR10584:SF166">
    <property type="entry name" value="RIBOKINASE"/>
    <property type="match status" value="1"/>
</dbReference>
<dbReference type="UniPathway" id="UPA00916">
    <property type="reaction ID" value="UER00889"/>
</dbReference>
<keyword evidence="7 9" id="KW-0630">Potassium</keyword>
<comment type="caution">
    <text evidence="11">The sequence shown here is derived from an EMBL/GenBank/DDBJ whole genome shotgun (WGS) entry which is preliminary data.</text>
</comment>
<evidence type="ECO:0000256" key="5">
    <source>
        <dbReference type="ARBA" id="ARBA00022840"/>
    </source>
</evidence>
<dbReference type="Proteomes" id="UP000003639">
    <property type="component" value="Unassembled WGS sequence"/>
</dbReference>
<dbReference type="PANTHER" id="PTHR10584">
    <property type="entry name" value="SUGAR KINASE"/>
    <property type="match status" value="1"/>
</dbReference>
<evidence type="ECO:0000259" key="10">
    <source>
        <dbReference type="Pfam" id="PF00294"/>
    </source>
</evidence>
<evidence type="ECO:0000256" key="9">
    <source>
        <dbReference type="HAMAP-Rule" id="MF_01987"/>
    </source>
</evidence>
<dbReference type="InterPro" id="IPR011877">
    <property type="entry name" value="Ribokinase"/>
</dbReference>
<feature type="binding site" evidence="9">
    <location>
        <begin position="214"/>
        <end position="219"/>
    </location>
    <ligand>
        <name>ATP</name>
        <dbReference type="ChEBI" id="CHEBI:30616"/>
    </ligand>
</feature>
<comment type="caution">
    <text evidence="9">Lacks conserved residue(s) required for the propagation of feature annotation.</text>
</comment>
<evidence type="ECO:0000256" key="4">
    <source>
        <dbReference type="ARBA" id="ARBA00022777"/>
    </source>
</evidence>
<feature type="binding site" evidence="9">
    <location>
        <position position="285"/>
    </location>
    <ligand>
        <name>K(+)</name>
        <dbReference type="ChEBI" id="CHEBI:29103"/>
    </ligand>
</feature>
<dbReference type="InterPro" id="IPR011611">
    <property type="entry name" value="PfkB_dom"/>
</dbReference>
<comment type="subunit">
    <text evidence="9">Homodimer.</text>
</comment>
<feature type="binding site" evidence="9">
    <location>
        <position position="281"/>
    </location>
    <ligand>
        <name>K(+)</name>
        <dbReference type="ChEBI" id="CHEBI:29103"/>
    </ligand>
</feature>
<keyword evidence="6 9" id="KW-0460">Magnesium</keyword>
<dbReference type="HAMAP" id="MF_01987">
    <property type="entry name" value="Ribokinase"/>
    <property type="match status" value="1"/>
</dbReference>
<accession>A6NYG4</accession>
<dbReference type="InterPro" id="IPR002139">
    <property type="entry name" value="Ribo/fructo_kinase"/>
</dbReference>
<keyword evidence="8 9" id="KW-0119">Carbohydrate metabolism</keyword>
<name>A6NYG4_9FIRM</name>
<feature type="binding site" evidence="9">
    <location>
        <position position="240"/>
    </location>
    <ligand>
        <name>K(+)</name>
        <dbReference type="ChEBI" id="CHEBI:29103"/>
    </ligand>
</feature>
<comment type="similarity">
    <text evidence="9">Belongs to the carbohydrate kinase PfkB family. Ribokinase subfamily.</text>
</comment>
<feature type="binding site" evidence="9">
    <location>
        <begin position="12"/>
        <end position="14"/>
    </location>
    <ligand>
        <name>substrate</name>
    </ligand>
</feature>
<dbReference type="Gene3D" id="3.40.1190.20">
    <property type="match status" value="1"/>
</dbReference>
<evidence type="ECO:0000256" key="6">
    <source>
        <dbReference type="ARBA" id="ARBA00022842"/>
    </source>
</evidence>
<keyword evidence="4 9" id="KW-0418">Kinase</keyword>
<dbReference type="EC" id="2.7.1.15" evidence="9"/>
<reference evidence="11 12" key="1">
    <citation type="submission" date="2007-04" db="EMBL/GenBank/DDBJ databases">
        <authorList>
            <person name="Fulton L."/>
            <person name="Clifton S."/>
            <person name="Fulton B."/>
            <person name="Xu J."/>
            <person name="Minx P."/>
            <person name="Pepin K.H."/>
            <person name="Johnson M."/>
            <person name="Thiruvilangam P."/>
            <person name="Bhonagiri V."/>
            <person name="Nash W.E."/>
            <person name="Mardis E.R."/>
            <person name="Wilson R.K."/>
        </authorList>
    </citation>
    <scope>NUCLEOTIDE SEQUENCE [LARGE SCALE GENOMIC DNA]</scope>
    <source>
        <strain evidence="11 12">ATCC 29799</strain>
    </source>
</reference>
<sequence length="305" mass="32493">MAMRLLNFGSMNVDHVYQVEHFVTPGETISARKLDHFCGGKGLNQSVALARAGAETYHAGMLGKGGEELERMLAHSGVKLDHLGVSAEMTGHAIIQVDASGQNNIIIYGGSNQAVTEEYIDSVLSHFGPEDMVLTQNEISNISYLAKRCGELGIPLVFNPSPITQGMLEAFPFEKVSIFLINEVEGQALTGQTEPGAILDTLLTRWPHARVVLTLGQRGVVYRDSEHIFSHGAYKVKAVDTTAAGDTFTGFFLASLARGEDIPRCLENASLASALAVSRSGAAPSIPTMAEVDAARGTITPSPAP</sequence>
<feature type="binding site" evidence="9">
    <location>
        <position position="242"/>
    </location>
    <ligand>
        <name>K(+)</name>
        <dbReference type="ChEBI" id="CHEBI:29103"/>
    </ligand>
</feature>
<dbReference type="Pfam" id="PF00294">
    <property type="entry name" value="PfkB"/>
    <property type="match status" value="1"/>
</dbReference>
<reference evidence="11 12" key="2">
    <citation type="submission" date="2007-06" db="EMBL/GenBank/DDBJ databases">
        <title>Draft genome sequence of Pseudoflavonifractor capillosus ATCC 29799.</title>
        <authorList>
            <person name="Sudarsanam P."/>
            <person name="Ley R."/>
            <person name="Guruge J."/>
            <person name="Turnbaugh P.J."/>
            <person name="Mahowald M."/>
            <person name="Liep D."/>
            <person name="Gordon J."/>
        </authorList>
    </citation>
    <scope>NUCLEOTIDE SEQUENCE [LARGE SCALE GENOMIC DNA]</scope>
    <source>
        <strain evidence="11 12">ATCC 29799</strain>
    </source>
</reference>